<dbReference type="AlphaFoldDB" id="A0A914RTR4"/>
<proteinExistence type="predicted"/>
<name>A0A914RTR4_PAREQ</name>
<evidence type="ECO:0000313" key="2">
    <source>
        <dbReference type="WBParaSite" id="PEQ_0000988001-mRNA-1"/>
    </source>
</evidence>
<sequence>MRAVYDMADTFEGLYATGVSCRDLLQFAASNTVNRSSGLKTRTDNQRSGGNKQYPFGWAKIDCTICGDVGL</sequence>
<dbReference type="WBParaSite" id="PEQ_0000988001-mRNA-1">
    <property type="protein sequence ID" value="PEQ_0000988001-mRNA-1"/>
    <property type="gene ID" value="PEQ_0000988001"/>
</dbReference>
<keyword evidence="1" id="KW-1185">Reference proteome</keyword>
<protein>
    <submittedName>
        <fullName evidence="2">Uncharacterized protein</fullName>
    </submittedName>
</protein>
<dbReference type="Proteomes" id="UP000887564">
    <property type="component" value="Unplaced"/>
</dbReference>
<reference evidence="2" key="1">
    <citation type="submission" date="2022-11" db="UniProtKB">
        <authorList>
            <consortium name="WormBaseParasite"/>
        </authorList>
    </citation>
    <scope>IDENTIFICATION</scope>
</reference>
<accession>A0A914RTR4</accession>
<organism evidence="1 2">
    <name type="scientific">Parascaris equorum</name>
    <name type="common">Equine roundworm</name>
    <dbReference type="NCBI Taxonomy" id="6256"/>
    <lineage>
        <taxon>Eukaryota</taxon>
        <taxon>Metazoa</taxon>
        <taxon>Ecdysozoa</taxon>
        <taxon>Nematoda</taxon>
        <taxon>Chromadorea</taxon>
        <taxon>Rhabditida</taxon>
        <taxon>Spirurina</taxon>
        <taxon>Ascaridomorpha</taxon>
        <taxon>Ascaridoidea</taxon>
        <taxon>Ascarididae</taxon>
        <taxon>Parascaris</taxon>
    </lineage>
</organism>
<evidence type="ECO:0000313" key="1">
    <source>
        <dbReference type="Proteomes" id="UP000887564"/>
    </source>
</evidence>